<dbReference type="NCBIfam" id="TIGR01280">
    <property type="entry name" value="xseB"/>
    <property type="match status" value="1"/>
</dbReference>
<comment type="function">
    <text evidence="6">Bidirectionally degrades single-stranded DNA into large acid-insoluble oligonucleotides, which are then degraded further into small acid-soluble oligonucleotides.</text>
</comment>
<comment type="catalytic activity">
    <reaction evidence="6">
        <text>Exonucleolytic cleavage in either 5'- to 3'- or 3'- to 5'-direction to yield nucleoside 5'-phosphates.</text>
        <dbReference type="EC" id="3.1.11.6"/>
    </reaction>
</comment>
<dbReference type="Pfam" id="PF02609">
    <property type="entry name" value="Exonuc_VII_S"/>
    <property type="match status" value="1"/>
</dbReference>
<name>A0A511JA74_9CELL</name>
<dbReference type="AlphaFoldDB" id="A0A511JA74"/>
<evidence type="ECO:0000256" key="1">
    <source>
        <dbReference type="ARBA" id="ARBA00009998"/>
    </source>
</evidence>
<dbReference type="NCBIfam" id="NF002139">
    <property type="entry name" value="PRK00977.1-3"/>
    <property type="match status" value="1"/>
</dbReference>
<reference evidence="8 9" key="1">
    <citation type="submission" date="2019-07" db="EMBL/GenBank/DDBJ databases">
        <title>Whole genome shotgun sequence of Cellulomonas composti NBRC 100758.</title>
        <authorList>
            <person name="Hosoyama A."/>
            <person name="Uohara A."/>
            <person name="Ohji S."/>
            <person name="Ichikawa N."/>
        </authorList>
    </citation>
    <scope>NUCLEOTIDE SEQUENCE [LARGE SCALE GENOMIC DNA]</scope>
    <source>
        <strain evidence="8 9">NBRC 100758</strain>
    </source>
</reference>
<feature type="region of interest" description="Disordered" evidence="7">
    <location>
        <begin position="1"/>
        <end position="40"/>
    </location>
</feature>
<dbReference type="GO" id="GO:0008855">
    <property type="term" value="F:exodeoxyribonuclease VII activity"/>
    <property type="evidence" value="ECO:0007669"/>
    <property type="project" value="UniProtKB-UniRule"/>
</dbReference>
<evidence type="ECO:0000256" key="2">
    <source>
        <dbReference type="ARBA" id="ARBA00022490"/>
    </source>
</evidence>
<dbReference type="EMBL" id="BJWG01000006">
    <property type="protein sequence ID" value="GEL94897.1"/>
    <property type="molecule type" value="Genomic_DNA"/>
</dbReference>
<dbReference type="EC" id="3.1.11.6" evidence="6"/>
<keyword evidence="3 6" id="KW-0540">Nuclease</keyword>
<dbReference type="HAMAP" id="MF_00337">
    <property type="entry name" value="Exonuc_7_S"/>
    <property type="match status" value="1"/>
</dbReference>
<protein>
    <recommendedName>
        <fullName evidence="6">Exodeoxyribonuclease 7 small subunit</fullName>
        <ecNumber evidence="6">3.1.11.6</ecNumber>
    </recommendedName>
    <alternativeName>
        <fullName evidence="6">Exodeoxyribonuclease VII small subunit</fullName>
        <shortName evidence="6">Exonuclease VII small subunit</shortName>
    </alternativeName>
</protein>
<dbReference type="InterPro" id="IPR003761">
    <property type="entry name" value="Exonuc_VII_S"/>
</dbReference>
<dbReference type="SUPFAM" id="SSF116842">
    <property type="entry name" value="XseB-like"/>
    <property type="match status" value="1"/>
</dbReference>
<dbReference type="GO" id="GO:0005829">
    <property type="term" value="C:cytosol"/>
    <property type="evidence" value="ECO:0007669"/>
    <property type="project" value="TreeGrafter"/>
</dbReference>
<evidence type="ECO:0000256" key="3">
    <source>
        <dbReference type="ARBA" id="ARBA00022722"/>
    </source>
</evidence>
<keyword evidence="5 6" id="KW-0269">Exonuclease</keyword>
<keyword evidence="9" id="KW-1185">Reference proteome</keyword>
<evidence type="ECO:0000256" key="7">
    <source>
        <dbReference type="SAM" id="MobiDB-lite"/>
    </source>
</evidence>
<keyword evidence="2 6" id="KW-0963">Cytoplasm</keyword>
<evidence type="ECO:0000256" key="6">
    <source>
        <dbReference type="HAMAP-Rule" id="MF_00337"/>
    </source>
</evidence>
<organism evidence="8 9">
    <name type="scientific">Cellulomonas composti</name>
    <dbReference type="NCBI Taxonomy" id="266130"/>
    <lineage>
        <taxon>Bacteria</taxon>
        <taxon>Bacillati</taxon>
        <taxon>Actinomycetota</taxon>
        <taxon>Actinomycetes</taxon>
        <taxon>Micrococcales</taxon>
        <taxon>Cellulomonadaceae</taxon>
        <taxon>Cellulomonas</taxon>
    </lineage>
</organism>
<gene>
    <name evidence="6 8" type="primary">xseB</name>
    <name evidence="8" type="ORF">CCO02nite_15550</name>
</gene>
<dbReference type="GO" id="GO:0006308">
    <property type="term" value="P:DNA catabolic process"/>
    <property type="evidence" value="ECO:0007669"/>
    <property type="project" value="UniProtKB-UniRule"/>
</dbReference>
<accession>A0A511JA74</accession>
<dbReference type="Proteomes" id="UP000321720">
    <property type="component" value="Unassembled WGS sequence"/>
</dbReference>
<keyword evidence="4 6" id="KW-0378">Hydrolase</keyword>
<evidence type="ECO:0000256" key="4">
    <source>
        <dbReference type="ARBA" id="ARBA00022801"/>
    </source>
</evidence>
<dbReference type="PANTHER" id="PTHR34137">
    <property type="entry name" value="EXODEOXYRIBONUCLEASE 7 SMALL SUBUNIT"/>
    <property type="match status" value="1"/>
</dbReference>
<dbReference type="InterPro" id="IPR037004">
    <property type="entry name" value="Exonuc_VII_ssu_sf"/>
</dbReference>
<dbReference type="PANTHER" id="PTHR34137:SF1">
    <property type="entry name" value="EXODEOXYRIBONUCLEASE 7 SMALL SUBUNIT"/>
    <property type="match status" value="1"/>
</dbReference>
<dbReference type="Gene3D" id="1.10.287.1040">
    <property type="entry name" value="Exonuclease VII, small subunit"/>
    <property type="match status" value="1"/>
</dbReference>
<comment type="similarity">
    <text evidence="1 6">Belongs to the XseB family.</text>
</comment>
<dbReference type="GO" id="GO:0009318">
    <property type="term" value="C:exodeoxyribonuclease VII complex"/>
    <property type="evidence" value="ECO:0007669"/>
    <property type="project" value="UniProtKB-UniRule"/>
</dbReference>
<comment type="caution">
    <text evidence="8">The sequence shown here is derived from an EMBL/GenBank/DDBJ whole genome shotgun (WGS) entry which is preliminary data.</text>
</comment>
<comment type="subunit">
    <text evidence="6">Heterooligomer composed of large and small subunits.</text>
</comment>
<evidence type="ECO:0000313" key="8">
    <source>
        <dbReference type="EMBL" id="GEL94897.1"/>
    </source>
</evidence>
<sequence>MTVPVTSRSGARKGGSSDDGTATPGGDGVDEGTDAVGGLNYEQARDELVAVVSRLETGAETLEESLALWERGEALAARCQEWLDGARERLAAARGETTTSSATVTEVEGS</sequence>
<evidence type="ECO:0000313" key="9">
    <source>
        <dbReference type="Proteomes" id="UP000321720"/>
    </source>
</evidence>
<evidence type="ECO:0000256" key="5">
    <source>
        <dbReference type="ARBA" id="ARBA00022839"/>
    </source>
</evidence>
<proteinExistence type="inferred from homology"/>
<comment type="subcellular location">
    <subcellularLocation>
        <location evidence="6">Cytoplasm</location>
    </subcellularLocation>
</comment>